<dbReference type="Gene3D" id="3.30.530.20">
    <property type="match status" value="1"/>
</dbReference>
<evidence type="ECO:0000313" key="4">
    <source>
        <dbReference type="Proteomes" id="UP001500729"/>
    </source>
</evidence>
<comment type="caution">
    <text evidence="3">The sequence shown here is derived from an EMBL/GenBank/DDBJ whole genome shotgun (WGS) entry which is preliminary data.</text>
</comment>
<organism evidence="3 4">
    <name type="scientific">Saccharopolyspora erythraea</name>
    <name type="common">Streptomyces erythraeus</name>
    <dbReference type="NCBI Taxonomy" id="1836"/>
    <lineage>
        <taxon>Bacteria</taxon>
        <taxon>Bacillati</taxon>
        <taxon>Actinomycetota</taxon>
        <taxon>Actinomycetes</taxon>
        <taxon>Pseudonocardiales</taxon>
        <taxon>Pseudonocardiaceae</taxon>
        <taxon>Saccharopolyspora</taxon>
    </lineage>
</organism>
<dbReference type="InterPro" id="IPR023393">
    <property type="entry name" value="START-like_dom_sf"/>
</dbReference>
<name>A0ABN1DML6_SACER</name>
<gene>
    <name evidence="3" type="ORF">GCM10009533_52690</name>
</gene>
<evidence type="ECO:0000259" key="2">
    <source>
        <dbReference type="Pfam" id="PF08327"/>
    </source>
</evidence>
<feature type="domain" description="Activator of Hsp90 ATPase homologue 1/2-like C-terminal" evidence="2">
    <location>
        <begin position="22"/>
        <end position="159"/>
    </location>
</feature>
<dbReference type="SUPFAM" id="SSF55961">
    <property type="entry name" value="Bet v1-like"/>
    <property type="match status" value="1"/>
</dbReference>
<dbReference type="RefSeq" id="WP_009948376.1">
    <property type="nucleotide sequence ID" value="NZ_BAAAGS010000043.1"/>
</dbReference>
<dbReference type="Pfam" id="PF08327">
    <property type="entry name" value="AHSA1"/>
    <property type="match status" value="1"/>
</dbReference>
<dbReference type="Proteomes" id="UP001500729">
    <property type="component" value="Unassembled WGS sequence"/>
</dbReference>
<keyword evidence="4" id="KW-1185">Reference proteome</keyword>
<accession>A0ABN1DML6</accession>
<proteinExistence type="inferred from homology"/>
<dbReference type="InterPro" id="IPR013538">
    <property type="entry name" value="ASHA1/2-like_C"/>
</dbReference>
<dbReference type="CDD" id="cd07814">
    <property type="entry name" value="SRPBCC_CalC_Aha1-like"/>
    <property type="match status" value="1"/>
</dbReference>
<sequence length="164" mass="18284">MTVTSTHKDVDALTLTFVAEFDAPVGRVWQVWEDPRRLERWWGPPTWPATFERHDFTVGGSSLYFMTGPNGEKAYGWWRITAIDAPHRLEFDDGFADENGEPVTTMESTHAVVTLEPAGTGTRMVTVSTFASAEQLEQLVKMGMEEGMRQSMGQIDALLAEGEA</sequence>
<comment type="similarity">
    <text evidence="1">Belongs to the AHA1 family.</text>
</comment>
<evidence type="ECO:0000313" key="3">
    <source>
        <dbReference type="EMBL" id="GAA0547401.1"/>
    </source>
</evidence>
<reference evidence="3 4" key="1">
    <citation type="journal article" date="2019" name="Int. J. Syst. Evol. Microbiol.">
        <title>The Global Catalogue of Microorganisms (GCM) 10K type strain sequencing project: providing services to taxonomists for standard genome sequencing and annotation.</title>
        <authorList>
            <consortium name="The Broad Institute Genomics Platform"/>
            <consortium name="The Broad Institute Genome Sequencing Center for Infectious Disease"/>
            <person name="Wu L."/>
            <person name="Ma J."/>
        </authorList>
    </citation>
    <scope>NUCLEOTIDE SEQUENCE [LARGE SCALE GENOMIC DNA]</scope>
    <source>
        <strain evidence="3 4">JCM 10303</strain>
    </source>
</reference>
<evidence type="ECO:0000256" key="1">
    <source>
        <dbReference type="ARBA" id="ARBA00006817"/>
    </source>
</evidence>
<dbReference type="EMBL" id="BAAAGS010000043">
    <property type="protein sequence ID" value="GAA0547401.1"/>
    <property type="molecule type" value="Genomic_DNA"/>
</dbReference>
<protein>
    <submittedName>
        <fullName evidence="3">SRPBCC domain-containing protein</fullName>
    </submittedName>
</protein>